<dbReference type="Proteomes" id="UP000244959">
    <property type="component" value="Chromosome I"/>
</dbReference>
<evidence type="ECO:0000313" key="7">
    <source>
        <dbReference type="Proteomes" id="UP000033769"/>
    </source>
</evidence>
<reference evidence="5 7" key="1">
    <citation type="submission" date="2015-02" db="EMBL/GenBank/DDBJ databases">
        <title>Genome Sequencing of Rickettsiales.</title>
        <authorList>
            <person name="Daugherty S.C."/>
            <person name="Su Q."/>
            <person name="Abolude K."/>
            <person name="Beier-Sexton M."/>
            <person name="Carlyon J.A."/>
            <person name="Carter R."/>
            <person name="Day N.P."/>
            <person name="Dumler S.J."/>
            <person name="Dyachenko V."/>
            <person name="Godinez A."/>
            <person name="Kurtti T.J."/>
            <person name="Lichay M."/>
            <person name="Mullins K.E."/>
            <person name="Ott S."/>
            <person name="Pappas-Brown V."/>
            <person name="Paris D.H."/>
            <person name="Patel P."/>
            <person name="Richards A.L."/>
            <person name="Sadzewicz L."/>
            <person name="Sears K."/>
            <person name="Seidman D."/>
            <person name="Sengamalay N."/>
            <person name="Stenos J."/>
            <person name="Tallon L.J."/>
            <person name="Vincent G."/>
            <person name="Fraser C.M."/>
            <person name="Munderloh U."/>
            <person name="Dunning-Hotopp J.C."/>
        </authorList>
    </citation>
    <scope>NUCLEOTIDE SEQUENCE [LARGE SCALE GENOMIC DNA]</scope>
    <source>
        <strain evidence="5 7">Gilliam</strain>
    </source>
</reference>
<evidence type="ECO:0000313" key="8">
    <source>
        <dbReference type="Proteomes" id="UP000244959"/>
    </source>
</evidence>
<dbReference type="EMBL" id="LANO01000003">
    <property type="protein sequence ID" value="KJV53894.1"/>
    <property type="molecule type" value="Genomic_DNA"/>
</dbReference>
<reference evidence="8" key="2">
    <citation type="submission" date="2018-03" db="EMBL/GenBank/DDBJ databases">
        <authorList>
            <person name="Batty M. E."/>
            <person name="Batty M E."/>
        </authorList>
    </citation>
    <scope>NUCLEOTIDE SEQUENCE [LARGE SCALE GENOMIC DNA]</scope>
    <source>
        <strain evidence="8">Gilliam</strain>
    </source>
</reference>
<keyword evidence="2" id="KW-0143">Chaperone</keyword>
<dbReference type="SMART" id="SM00271">
    <property type="entry name" value="DnaJ"/>
    <property type="match status" value="1"/>
</dbReference>
<keyword evidence="8" id="KW-1185">Reference proteome</keyword>
<dbReference type="GO" id="GO:0001671">
    <property type="term" value="F:ATPase activator activity"/>
    <property type="evidence" value="ECO:0007669"/>
    <property type="project" value="InterPro"/>
</dbReference>
<dbReference type="InterPro" id="IPR001623">
    <property type="entry name" value="DnaJ_domain"/>
</dbReference>
<reference evidence="6" key="3">
    <citation type="submission" date="2018-03" db="EMBL/GenBank/DDBJ databases">
        <authorList>
            <person name="Keele B.F."/>
        </authorList>
    </citation>
    <scope>NUCLEOTIDE SEQUENCE [LARGE SCALE GENOMIC DNA]</scope>
    <source>
        <strain evidence="6">Gilliam</strain>
    </source>
</reference>
<sequence length="167" mass="19461">MINYFQLLNLHETFSLALEDIEDNYFQLQLKYHPDQVKSVEEKNKYLQISSNLNLAYKTLKCPYTRAEHILNLKGIDLTAPNLKSVINMDFLENIFSWQTRLNAVNTVTELKKLQNILNVSYNNTTTELESLLASRNYEAATVKTMELKYWGNLIDIANHRLRDASN</sequence>
<dbReference type="PROSITE" id="PS50076">
    <property type="entry name" value="DNAJ_2"/>
    <property type="match status" value="1"/>
</dbReference>
<dbReference type="PANTHER" id="PTHR14021">
    <property type="entry name" value="IRON-SULFUR CLUSTER CO-CHAPERONE PROTEIN HSCB"/>
    <property type="match status" value="1"/>
</dbReference>
<dbReference type="GO" id="GO:0051087">
    <property type="term" value="F:protein-folding chaperone binding"/>
    <property type="evidence" value="ECO:0007669"/>
    <property type="project" value="InterPro"/>
</dbReference>
<dbReference type="CDD" id="cd06257">
    <property type="entry name" value="DnaJ"/>
    <property type="match status" value="1"/>
</dbReference>
<dbReference type="Proteomes" id="UP000033769">
    <property type="component" value="Unassembled WGS sequence"/>
</dbReference>
<dbReference type="AlphaFoldDB" id="A0A0F3MH43"/>
<evidence type="ECO:0000256" key="2">
    <source>
        <dbReference type="ARBA" id="ARBA00023186"/>
    </source>
</evidence>
<dbReference type="PANTHER" id="PTHR14021:SF15">
    <property type="entry name" value="IRON-SULFUR CLUSTER CO-CHAPERONE PROTEIN HSCB"/>
    <property type="match status" value="1"/>
</dbReference>
<dbReference type="RefSeq" id="WP_047220241.1">
    <property type="nucleotide sequence ID" value="NZ_LS398551.1"/>
</dbReference>
<organism evidence="5 7">
    <name type="scientific">Orientia tsutsugamushi str. Gilliam</name>
    <dbReference type="NCBI Taxonomy" id="1359184"/>
    <lineage>
        <taxon>Bacteria</taxon>
        <taxon>Pseudomonadati</taxon>
        <taxon>Pseudomonadota</taxon>
        <taxon>Alphaproteobacteria</taxon>
        <taxon>Rickettsiales</taxon>
        <taxon>Rickettsiaceae</taxon>
        <taxon>Rickettsieae</taxon>
        <taxon>Orientia</taxon>
    </lineage>
</organism>
<dbReference type="EMBL" id="LS398551">
    <property type="protein sequence ID" value="SPR08102.1"/>
    <property type="molecule type" value="Genomic_DNA"/>
</dbReference>
<comment type="similarity">
    <text evidence="1">Belongs to the HscB family.</text>
</comment>
<dbReference type="Gene3D" id="1.20.1280.20">
    <property type="entry name" value="HscB, C-terminal domain"/>
    <property type="match status" value="1"/>
</dbReference>
<evidence type="ECO:0000313" key="5">
    <source>
        <dbReference type="EMBL" id="KJV53894.1"/>
    </source>
</evidence>
<comment type="function">
    <text evidence="3">Co-chaperone involved in the maturation of iron-sulfur cluster-containing proteins. Seems to help targeting proteins to be folded toward HscA.</text>
</comment>
<protein>
    <submittedName>
        <fullName evidence="5 6">Co-chaperone HscB</fullName>
    </submittedName>
</protein>
<dbReference type="NCBIfam" id="TIGR00714">
    <property type="entry name" value="hscB"/>
    <property type="match status" value="1"/>
</dbReference>
<name>A0A0F3MH43_ORITS</name>
<gene>
    <name evidence="5" type="primary">hscB</name>
    <name evidence="6" type="ORF">GILLIAM_01615</name>
    <name evidence="5" type="ORF">OTSGILL_0385</name>
</gene>
<evidence type="ECO:0000256" key="3">
    <source>
        <dbReference type="ARBA" id="ARBA00025596"/>
    </source>
</evidence>
<dbReference type="InterPro" id="IPR004640">
    <property type="entry name" value="HscB"/>
</dbReference>
<dbReference type="InterPro" id="IPR009073">
    <property type="entry name" value="HscB_oligo_C"/>
</dbReference>
<dbReference type="InterPro" id="IPR036386">
    <property type="entry name" value="HscB_C_sf"/>
</dbReference>
<evidence type="ECO:0000313" key="6">
    <source>
        <dbReference type="EMBL" id="SPR08102.1"/>
    </source>
</evidence>
<feature type="domain" description="J" evidence="4">
    <location>
        <begin position="3"/>
        <end position="75"/>
    </location>
</feature>
<dbReference type="SUPFAM" id="SSF47144">
    <property type="entry name" value="HSC20 (HSCB), C-terminal oligomerisation domain"/>
    <property type="match status" value="1"/>
</dbReference>
<evidence type="ECO:0000259" key="4">
    <source>
        <dbReference type="PROSITE" id="PS50076"/>
    </source>
</evidence>
<dbReference type="GO" id="GO:0051259">
    <property type="term" value="P:protein complex oligomerization"/>
    <property type="evidence" value="ECO:0007669"/>
    <property type="project" value="InterPro"/>
</dbReference>
<dbReference type="PATRIC" id="fig|1359184.3.peg.1372"/>
<dbReference type="SUPFAM" id="SSF46565">
    <property type="entry name" value="Chaperone J-domain"/>
    <property type="match status" value="1"/>
</dbReference>
<dbReference type="Pfam" id="PF07743">
    <property type="entry name" value="HSCB_C"/>
    <property type="match status" value="1"/>
</dbReference>
<evidence type="ECO:0000256" key="1">
    <source>
        <dbReference type="ARBA" id="ARBA00010476"/>
    </source>
</evidence>
<dbReference type="InterPro" id="IPR036869">
    <property type="entry name" value="J_dom_sf"/>
</dbReference>
<accession>A0A0F3MH43</accession>
<dbReference type="GO" id="GO:0044571">
    <property type="term" value="P:[2Fe-2S] cluster assembly"/>
    <property type="evidence" value="ECO:0007669"/>
    <property type="project" value="InterPro"/>
</dbReference>
<dbReference type="Gene3D" id="1.10.287.110">
    <property type="entry name" value="DnaJ domain"/>
    <property type="match status" value="1"/>
</dbReference>
<dbReference type="Pfam" id="PF00226">
    <property type="entry name" value="DnaJ"/>
    <property type="match status" value="1"/>
</dbReference>
<proteinExistence type="inferred from homology"/>